<evidence type="ECO:0000313" key="2">
    <source>
        <dbReference type="EMBL" id="OXB54861.1"/>
    </source>
</evidence>
<dbReference type="PANTHER" id="PTHR22878:SF70">
    <property type="entry name" value="DYNEIN HEAVY CHAIN 2, AXONEMAL"/>
    <property type="match status" value="1"/>
</dbReference>
<dbReference type="GO" id="GO:0045505">
    <property type="term" value="F:dynein intermediate chain binding"/>
    <property type="evidence" value="ECO:0007669"/>
    <property type="project" value="InterPro"/>
</dbReference>
<dbReference type="GO" id="GO:0007018">
    <property type="term" value="P:microtubule-based movement"/>
    <property type="evidence" value="ECO:0007669"/>
    <property type="project" value="InterPro"/>
</dbReference>
<sequence length="443" mass="50695">FIISPLIRLSFQTNYLFMKSRVLSRPVAPMQQQWLTSILMLVPQPLKEGRELLAEQLSEEIRRDFEKSMKSSVVQRVLLKPNVKGLEDEEDEPLPSLPLSPHDLISLYVVMSIKERVELDQIPYSKYFSSAIEFYFQTWIFIIFTSSVFFLVAFYFAGLGVIFVLRPSETFCSRLKGPIGCESLKNDVSVSCSKAEKKILNTWYQGVVSVFTQEAALSGVKLNQLGSFYSCVDTLMSNQLKELLTRNVEAFVKLFDPEDRSCLPVLKMELILGEKHMEFYPSFQQLEEAVLFVVNRIGQTLQNVQTVRSWLTEGTATLGSELPTHVIAWAASTLKKAIRDNLEGPKGYLENYVERYGWLVDGTAQARVQRFGAEQHSFEEYTAFIDEFFNLKKEIMNLPEMAHFPMICLNCEDLKQGLVSNAKALAEVLMDRIVANYREENVK</sequence>
<dbReference type="AlphaFoldDB" id="A0A226MHU0"/>
<feature type="transmembrane region" description="Helical" evidence="1">
    <location>
        <begin position="139"/>
        <end position="165"/>
    </location>
</feature>
<keyword evidence="1" id="KW-0812">Transmembrane</keyword>
<evidence type="ECO:0000313" key="3">
    <source>
        <dbReference type="Proteomes" id="UP000198323"/>
    </source>
</evidence>
<dbReference type="OrthoDB" id="5593012at2759"/>
<organism evidence="2 3">
    <name type="scientific">Callipepla squamata</name>
    <name type="common">Scaled quail</name>
    <dbReference type="NCBI Taxonomy" id="9009"/>
    <lineage>
        <taxon>Eukaryota</taxon>
        <taxon>Metazoa</taxon>
        <taxon>Chordata</taxon>
        <taxon>Craniata</taxon>
        <taxon>Vertebrata</taxon>
        <taxon>Euteleostomi</taxon>
        <taxon>Archelosauria</taxon>
        <taxon>Archosauria</taxon>
        <taxon>Dinosauria</taxon>
        <taxon>Saurischia</taxon>
        <taxon>Theropoda</taxon>
        <taxon>Coelurosauria</taxon>
        <taxon>Aves</taxon>
        <taxon>Neognathae</taxon>
        <taxon>Galloanserae</taxon>
        <taxon>Galliformes</taxon>
        <taxon>Odontophoridae</taxon>
        <taxon>Callipepla</taxon>
    </lineage>
</organism>
<accession>A0A226MHU0</accession>
<keyword evidence="1" id="KW-1133">Transmembrane helix</keyword>
<dbReference type="GO" id="GO:0051959">
    <property type="term" value="F:dynein light intermediate chain binding"/>
    <property type="evidence" value="ECO:0007669"/>
    <property type="project" value="InterPro"/>
</dbReference>
<dbReference type="STRING" id="9009.A0A226MHU0"/>
<proteinExistence type="predicted"/>
<feature type="non-terminal residue" evidence="2">
    <location>
        <position position="1"/>
    </location>
</feature>
<gene>
    <name evidence="2" type="ORF">ASZ78_010635</name>
</gene>
<dbReference type="Proteomes" id="UP000198323">
    <property type="component" value="Unassembled WGS sequence"/>
</dbReference>
<name>A0A226MHU0_CALSU</name>
<comment type="caution">
    <text evidence="2">The sequence shown here is derived from an EMBL/GenBank/DDBJ whole genome shotgun (WGS) entry which is preliminary data.</text>
</comment>
<dbReference type="PANTHER" id="PTHR22878">
    <property type="entry name" value="DYNEIN HEAVY CHAIN 6, AXONEMAL-LIKE-RELATED"/>
    <property type="match status" value="1"/>
</dbReference>
<dbReference type="GO" id="GO:0030286">
    <property type="term" value="C:dynein complex"/>
    <property type="evidence" value="ECO:0007669"/>
    <property type="project" value="InterPro"/>
</dbReference>
<keyword evidence="1" id="KW-0472">Membrane</keyword>
<dbReference type="InterPro" id="IPR026983">
    <property type="entry name" value="DHC"/>
</dbReference>
<dbReference type="EMBL" id="MCFN01000844">
    <property type="protein sequence ID" value="OXB54861.1"/>
    <property type="molecule type" value="Genomic_DNA"/>
</dbReference>
<protein>
    <submittedName>
        <fullName evidence="2">Uncharacterized protein</fullName>
    </submittedName>
</protein>
<evidence type="ECO:0000256" key="1">
    <source>
        <dbReference type="SAM" id="Phobius"/>
    </source>
</evidence>
<keyword evidence="3" id="KW-1185">Reference proteome</keyword>
<reference evidence="2 3" key="1">
    <citation type="submission" date="2016-07" db="EMBL/GenBank/DDBJ databases">
        <title>Disparate Historic Effective Population Sizes Predicted by Modern Levels of Genome Diversity for the Scaled Quail (Callipepla squamata) and the Northern Bobwhite (Colinus virginianus): Inferences from First and Second Generation Draft Genome Assemblies for Sympatric New World Quail.</title>
        <authorList>
            <person name="Oldeschulte D.L."/>
            <person name="Halley Y.A."/>
            <person name="Bhattarai E.K."/>
            <person name="Brashear W.A."/>
            <person name="Hill J."/>
            <person name="Metz R.P."/>
            <person name="Johnson C.D."/>
            <person name="Rollins D."/>
            <person name="Peterson M.J."/>
            <person name="Bickhart D.M."/>
            <person name="Decker J.E."/>
            <person name="Seabury C.M."/>
        </authorList>
    </citation>
    <scope>NUCLEOTIDE SEQUENCE [LARGE SCALE GENOMIC DNA]</scope>
    <source>
        <strain evidence="2 3">Texas</strain>
        <tissue evidence="2">Leg muscle</tissue>
    </source>
</reference>